<name>A0A2D6M175_9ARCH</name>
<dbReference type="GO" id="GO:0016979">
    <property type="term" value="F:lipoate-protein ligase activity"/>
    <property type="evidence" value="ECO:0007669"/>
    <property type="project" value="UniProtKB-EC"/>
</dbReference>
<organism evidence="1 2">
    <name type="scientific">Candidatus Iainarchaeum sp</name>
    <dbReference type="NCBI Taxonomy" id="3101447"/>
    <lineage>
        <taxon>Archaea</taxon>
        <taxon>Candidatus Iainarchaeota</taxon>
        <taxon>Candidatus Iainarchaeia</taxon>
        <taxon>Candidatus Iainarchaeales</taxon>
        <taxon>Candidatus Iainarchaeaceae</taxon>
        <taxon>Candidatus Iainarchaeum</taxon>
    </lineage>
</organism>
<sequence>MKGKSIYKVPDGKLLKVSLETDGDKIKSIMITGDFFMHPETGIELIESKLKGQNIGDEIVGVIDKAVEANSIEMFGLDSKALLEAIKMAKEAAK</sequence>
<protein>
    <submittedName>
        <fullName evidence="1">Uncharacterized protein</fullName>
    </submittedName>
</protein>
<comment type="caution">
    <text evidence="1">The sequence shown here is derived from an EMBL/GenBank/DDBJ whole genome shotgun (WGS) entry which is preliminary data.</text>
</comment>
<dbReference type="AlphaFoldDB" id="A0A2D6M175"/>
<dbReference type="SUPFAM" id="SSF82649">
    <property type="entry name" value="SufE/NifU"/>
    <property type="match status" value="1"/>
</dbReference>
<evidence type="ECO:0000313" key="1">
    <source>
        <dbReference type="EMBL" id="MAG22177.1"/>
    </source>
</evidence>
<dbReference type="Gene3D" id="3.30.390.50">
    <property type="entry name" value="CO dehydrogenase flavoprotein, C-terminal domain"/>
    <property type="match status" value="1"/>
</dbReference>
<reference evidence="2" key="1">
    <citation type="submission" date="2017-09" db="EMBL/GenBank/DDBJ databases">
        <title>The Reconstruction of 2,631 Draft Metagenome-Assembled Genomes from the Global Oceans.</title>
        <authorList>
            <person name="Tully B.J."/>
            <person name="Graham E.D."/>
            <person name="Heidelberg J.F."/>
        </authorList>
    </citation>
    <scope>NUCLEOTIDE SEQUENCE [LARGE SCALE GENOMIC DNA]</scope>
</reference>
<accession>A0A2D6M175</accession>
<dbReference type="EMBL" id="NZBU01000008">
    <property type="protein sequence ID" value="MAG22177.1"/>
    <property type="molecule type" value="Genomic_DNA"/>
</dbReference>
<dbReference type="GO" id="GO:0009249">
    <property type="term" value="P:protein lipoylation"/>
    <property type="evidence" value="ECO:0007669"/>
    <property type="project" value="UniProtKB-ARBA"/>
</dbReference>
<evidence type="ECO:0000313" key="2">
    <source>
        <dbReference type="Proteomes" id="UP000226592"/>
    </source>
</evidence>
<proteinExistence type="predicted"/>
<dbReference type="Proteomes" id="UP000226592">
    <property type="component" value="Unassembled WGS sequence"/>
</dbReference>
<dbReference type="UniPathway" id="UPA00537">
    <property type="reaction ID" value="UER00594"/>
</dbReference>
<dbReference type="GO" id="GO:0005524">
    <property type="term" value="F:ATP binding"/>
    <property type="evidence" value="ECO:0007669"/>
    <property type="project" value="UniProtKB-KW"/>
</dbReference>
<gene>
    <name evidence="1" type="ORF">CL943_02635</name>
</gene>